<dbReference type="InterPro" id="IPR015500">
    <property type="entry name" value="Peptidase_S8_subtilisin-rel"/>
</dbReference>
<evidence type="ECO:0000256" key="1">
    <source>
        <dbReference type="ARBA" id="ARBA00004613"/>
    </source>
</evidence>
<dbReference type="PANTHER" id="PTHR43806">
    <property type="entry name" value="PEPTIDASE S8"/>
    <property type="match status" value="1"/>
</dbReference>
<comment type="subcellular location">
    <subcellularLocation>
        <location evidence="1">Secreted</location>
    </subcellularLocation>
</comment>
<dbReference type="RefSeq" id="WP_123522923.1">
    <property type="nucleotide sequence ID" value="NZ_JBHMFH010000001.1"/>
</dbReference>
<feature type="active site" description="Charge relay system" evidence="9">
    <location>
        <position position="232"/>
    </location>
</feature>
<evidence type="ECO:0000256" key="5">
    <source>
        <dbReference type="ARBA" id="ARBA00022729"/>
    </source>
</evidence>
<dbReference type="Pfam" id="PF00082">
    <property type="entry name" value="Peptidase_S8"/>
    <property type="match status" value="1"/>
</dbReference>
<feature type="domain" description="P/Homo B" evidence="10">
    <location>
        <begin position="578"/>
        <end position="693"/>
    </location>
</feature>
<keyword evidence="3" id="KW-0964">Secreted</keyword>
<feature type="active site" description="Charge relay system" evidence="9">
    <location>
        <position position="407"/>
    </location>
</feature>
<keyword evidence="5" id="KW-0732">Signal</keyword>
<evidence type="ECO:0000313" key="11">
    <source>
        <dbReference type="EMBL" id="TCT01435.1"/>
    </source>
</evidence>
<evidence type="ECO:0000256" key="3">
    <source>
        <dbReference type="ARBA" id="ARBA00022525"/>
    </source>
</evidence>
<dbReference type="Gene3D" id="2.60.120.260">
    <property type="entry name" value="Galactose-binding domain-like"/>
    <property type="match status" value="1"/>
</dbReference>
<dbReference type="SUPFAM" id="SSF52743">
    <property type="entry name" value="Subtilisin-like"/>
    <property type="match status" value="1"/>
</dbReference>
<dbReference type="PROSITE" id="PS00137">
    <property type="entry name" value="SUBTILASE_HIS"/>
    <property type="match status" value="1"/>
</dbReference>
<dbReference type="PROSITE" id="PS00138">
    <property type="entry name" value="SUBTILASE_SER"/>
    <property type="match status" value="1"/>
</dbReference>
<dbReference type="EMBL" id="SMAF01000001">
    <property type="protein sequence ID" value="TCT01435.1"/>
    <property type="molecule type" value="Genomic_DNA"/>
</dbReference>
<comment type="caution">
    <text evidence="11">The sequence shown here is derived from an EMBL/GenBank/DDBJ whole genome shotgun (WGS) entry which is preliminary data.</text>
</comment>
<dbReference type="PANTHER" id="PTHR43806:SF11">
    <property type="entry name" value="CEREVISIN-RELATED"/>
    <property type="match status" value="1"/>
</dbReference>
<protein>
    <submittedName>
        <fullName evidence="11">Serine protease</fullName>
    </submittedName>
</protein>
<evidence type="ECO:0000256" key="4">
    <source>
        <dbReference type="ARBA" id="ARBA00022670"/>
    </source>
</evidence>
<dbReference type="Gene3D" id="3.40.50.200">
    <property type="entry name" value="Peptidase S8/S53 domain"/>
    <property type="match status" value="1"/>
</dbReference>
<dbReference type="PROSITE" id="PS51892">
    <property type="entry name" value="SUBTILASE"/>
    <property type="match status" value="1"/>
</dbReference>
<evidence type="ECO:0000256" key="7">
    <source>
        <dbReference type="ARBA" id="ARBA00022825"/>
    </source>
</evidence>
<dbReference type="Pfam" id="PF01483">
    <property type="entry name" value="P_proprotein"/>
    <property type="match status" value="1"/>
</dbReference>
<evidence type="ECO:0000256" key="9">
    <source>
        <dbReference type="PROSITE-ProRule" id="PRU01240"/>
    </source>
</evidence>
<dbReference type="FunFam" id="2.60.120.380:FF:000013">
    <property type="entry name" value="Alkaline serine protease"/>
    <property type="match status" value="1"/>
</dbReference>
<keyword evidence="12" id="KW-1185">Reference proteome</keyword>
<dbReference type="AlphaFoldDB" id="A0A4R3LS80"/>
<dbReference type="InterPro" id="IPR023828">
    <property type="entry name" value="Peptidase_S8_Ser-AS"/>
</dbReference>
<dbReference type="Proteomes" id="UP000294599">
    <property type="component" value="Unassembled WGS sequence"/>
</dbReference>
<dbReference type="FunFam" id="3.40.50.200:FF:000022">
    <property type="entry name" value="Extracellular protease"/>
    <property type="match status" value="1"/>
</dbReference>
<dbReference type="FunFam" id="2.60.120.260:FF:000149">
    <property type="entry name" value="Leupeptin-inactivating enzyme 1"/>
    <property type="match status" value="1"/>
</dbReference>
<evidence type="ECO:0000259" key="10">
    <source>
        <dbReference type="PROSITE" id="PS51829"/>
    </source>
</evidence>
<evidence type="ECO:0000256" key="6">
    <source>
        <dbReference type="ARBA" id="ARBA00022801"/>
    </source>
</evidence>
<dbReference type="GO" id="GO:0005576">
    <property type="term" value="C:extracellular region"/>
    <property type="evidence" value="ECO:0007669"/>
    <property type="project" value="UniProtKB-SubCell"/>
</dbReference>
<keyword evidence="7 9" id="KW-0720">Serine protease</keyword>
<dbReference type="InterPro" id="IPR034176">
    <property type="entry name" value="Peptidases_S8_13"/>
</dbReference>
<organism evidence="11 12">
    <name type="scientific">Pseudofulvimonas gallinarii</name>
    <dbReference type="NCBI Taxonomy" id="634155"/>
    <lineage>
        <taxon>Bacteria</taxon>
        <taxon>Pseudomonadati</taxon>
        <taxon>Pseudomonadota</taxon>
        <taxon>Gammaproteobacteria</taxon>
        <taxon>Lysobacterales</taxon>
        <taxon>Rhodanobacteraceae</taxon>
        <taxon>Pseudofulvimonas</taxon>
    </lineage>
</organism>
<dbReference type="InterPro" id="IPR008979">
    <property type="entry name" value="Galactose-bd-like_sf"/>
</dbReference>
<dbReference type="InterPro" id="IPR002884">
    <property type="entry name" value="P_dom"/>
</dbReference>
<accession>A0A4R3LS80</accession>
<dbReference type="InterPro" id="IPR050131">
    <property type="entry name" value="Peptidase_S8_subtilisin-like"/>
</dbReference>
<dbReference type="GO" id="GO:0004252">
    <property type="term" value="F:serine-type endopeptidase activity"/>
    <property type="evidence" value="ECO:0007669"/>
    <property type="project" value="UniProtKB-UniRule"/>
</dbReference>
<dbReference type="Gene3D" id="2.60.120.380">
    <property type="match status" value="1"/>
</dbReference>
<evidence type="ECO:0000313" key="12">
    <source>
        <dbReference type="Proteomes" id="UP000294599"/>
    </source>
</evidence>
<dbReference type="PROSITE" id="PS51829">
    <property type="entry name" value="P_HOMO_B"/>
    <property type="match status" value="1"/>
</dbReference>
<dbReference type="InterPro" id="IPR000209">
    <property type="entry name" value="Peptidase_S8/S53_dom"/>
</dbReference>
<keyword evidence="4 9" id="KW-0645">Protease</keyword>
<name>A0A4R3LS80_9GAMM</name>
<comment type="similarity">
    <text evidence="2 9">Belongs to the peptidase S8 family.</text>
</comment>
<dbReference type="SUPFAM" id="SSF49785">
    <property type="entry name" value="Galactose-binding domain-like"/>
    <property type="match status" value="1"/>
</dbReference>
<sequence length="693" mass="70868">MQHLHIRGAVRGWVIACTLTLGGPILAADHNDYQRLNLAALETGQRLDGFIVHFRENSRAAASEQAVASYLDSTTRALGARARHVRRLAAGGDLIEFDTAYDSRSAVTVMEALANHPDVAYVEPNAWMRISMTPNDTRYGEQWHYFEAAGGLNLPPAWDLANGSGIVVAVLDTGSTSHPDLNANTVAGYDFISSAATARDGNGRDANPQDEGDWYAANECQAGWPASNSSWHGTHVAGTIAAVTNNSSGVAGVAYGAKIQHVRVLGKCGGTLADIADGIVWASGGTVSGVPANATPAKVINMSLGGSGTCGTTYQNAINSAVSRGTVVIVAAGNENMNASNSRPANCNNVVAVAAVGRNGGRASYSNYGAVVDVAAPGGGGTGVLSTLNTGTTVPASASYAFYQGTSMATPHVSGVAALILSVASKTPAEVESILRSTTRAFPATCSQCGTGIVDALAAVQAVTGGGGPAPGPGVLANGVPVTGLSGAAGAELRYTLTVPAGASNLVFQTSGGTGDADLYVQHGSAPTTSSYSCRPYLSGNNETCTVASPAAGTWHVMVRGYSAFSGVSLTGSYAAGGGGGTSFFQNTTDYQIRDLQTVESPITVSRSGNAPSNLQVAVRIIHTYRGDLVVNLVAPDGSTYLLHNGTGGSADDLIGTYTVNASSELANGVWKLRVYDRANGDTGYIDSWSLQF</sequence>
<dbReference type="InterPro" id="IPR007280">
    <property type="entry name" value="Peptidase_C_arc/bac"/>
</dbReference>
<dbReference type="GO" id="GO:0006508">
    <property type="term" value="P:proteolysis"/>
    <property type="evidence" value="ECO:0007669"/>
    <property type="project" value="UniProtKB-KW"/>
</dbReference>
<keyword evidence="6 9" id="KW-0378">Hydrolase</keyword>
<proteinExistence type="inferred from homology"/>
<feature type="active site" description="Charge relay system" evidence="9">
    <location>
        <position position="172"/>
    </location>
</feature>
<dbReference type="InterPro" id="IPR022398">
    <property type="entry name" value="Peptidase_S8_His-AS"/>
</dbReference>
<evidence type="ECO:0000256" key="2">
    <source>
        <dbReference type="ARBA" id="ARBA00011073"/>
    </source>
</evidence>
<reference evidence="11 12" key="1">
    <citation type="submission" date="2019-03" db="EMBL/GenBank/DDBJ databases">
        <title>Genomic Encyclopedia of Type Strains, Phase IV (KMG-IV): sequencing the most valuable type-strain genomes for metagenomic binning, comparative biology and taxonomic classification.</title>
        <authorList>
            <person name="Goeker M."/>
        </authorList>
    </citation>
    <scope>NUCLEOTIDE SEQUENCE [LARGE SCALE GENOMIC DNA]</scope>
    <source>
        <strain evidence="11 12">DSM 21944</strain>
    </source>
</reference>
<evidence type="ECO:0000256" key="8">
    <source>
        <dbReference type="ARBA" id="ARBA00023145"/>
    </source>
</evidence>
<dbReference type="PRINTS" id="PR00723">
    <property type="entry name" value="SUBTILISIN"/>
</dbReference>
<gene>
    <name evidence="11" type="ORF">EDC25_101305</name>
</gene>
<dbReference type="InterPro" id="IPR036852">
    <property type="entry name" value="Peptidase_S8/S53_dom_sf"/>
</dbReference>
<dbReference type="Pfam" id="PF04151">
    <property type="entry name" value="PPC"/>
    <property type="match status" value="1"/>
</dbReference>
<keyword evidence="8" id="KW-0865">Zymogen</keyword>
<dbReference type="CDD" id="cd07496">
    <property type="entry name" value="Peptidases_S8_13"/>
    <property type="match status" value="1"/>
</dbReference>